<proteinExistence type="predicted"/>
<dbReference type="KEGG" id="kpul:GXN76_10680"/>
<gene>
    <name evidence="4" type="ORF">GXN76_10680</name>
</gene>
<reference evidence="4 5" key="1">
    <citation type="submission" date="2020-01" db="EMBL/GenBank/DDBJ databases">
        <authorList>
            <person name="Gulvik C.A."/>
            <person name="Batra D.G."/>
        </authorList>
    </citation>
    <scope>NUCLEOTIDE SEQUENCE [LARGE SCALE GENOMIC DNA]</scope>
    <source>
        <strain evidence="4 5">W9323</strain>
    </source>
</reference>
<dbReference type="PANTHER" id="PTHR43046">
    <property type="entry name" value="GDP-MANNOSE MANNOSYL HYDROLASE"/>
    <property type="match status" value="1"/>
</dbReference>
<sequence>MLTFETNQGRFNFRVAGVALHQGRVLLHRLPGEAFWTMPGGRGELMEPTRETLAREMQEELGVQARVENLLWIVENFYHYEDREVHELAFYYRMFLPDEDSICTTEGIFQREDDGAPLLFQWHDIQRLEEIALYPSFLKKSLSDLPISPCHLVHTDVEH</sequence>
<dbReference type="Proteomes" id="UP000503088">
    <property type="component" value="Chromosome"/>
</dbReference>
<dbReference type="Pfam" id="PF00293">
    <property type="entry name" value="NUDIX"/>
    <property type="match status" value="1"/>
</dbReference>
<dbReference type="Gene3D" id="3.90.79.10">
    <property type="entry name" value="Nucleoside Triphosphate Pyrophosphohydrolase"/>
    <property type="match status" value="1"/>
</dbReference>
<protein>
    <submittedName>
        <fullName evidence="4">NUDIX hydrolase</fullName>
    </submittedName>
</protein>
<dbReference type="EMBL" id="CP048104">
    <property type="protein sequence ID" value="QKG84887.1"/>
    <property type="molecule type" value="Genomic_DNA"/>
</dbReference>
<evidence type="ECO:0000313" key="4">
    <source>
        <dbReference type="EMBL" id="QKG84887.1"/>
    </source>
</evidence>
<dbReference type="InterPro" id="IPR000086">
    <property type="entry name" value="NUDIX_hydrolase_dom"/>
</dbReference>
<comment type="cofactor">
    <cofactor evidence="1">
        <name>Mg(2+)</name>
        <dbReference type="ChEBI" id="CHEBI:18420"/>
    </cofactor>
</comment>
<evidence type="ECO:0000256" key="1">
    <source>
        <dbReference type="ARBA" id="ARBA00001946"/>
    </source>
</evidence>
<dbReference type="PANTHER" id="PTHR43046:SF14">
    <property type="entry name" value="MUTT_NUDIX FAMILY PROTEIN"/>
    <property type="match status" value="1"/>
</dbReference>
<keyword evidence="2 4" id="KW-0378">Hydrolase</keyword>
<accession>A0A7D3XQL8</accession>
<evidence type="ECO:0000259" key="3">
    <source>
        <dbReference type="PROSITE" id="PS51462"/>
    </source>
</evidence>
<feature type="domain" description="Nudix hydrolase" evidence="3">
    <location>
        <begin position="10"/>
        <end position="147"/>
    </location>
</feature>
<evidence type="ECO:0000313" key="5">
    <source>
        <dbReference type="Proteomes" id="UP000503088"/>
    </source>
</evidence>
<dbReference type="CDD" id="cd04688">
    <property type="entry name" value="NUDIX_Hydrolase"/>
    <property type="match status" value="1"/>
</dbReference>
<dbReference type="RefSeq" id="WP_173223017.1">
    <property type="nucleotide sequence ID" value="NZ_CP048104.1"/>
</dbReference>
<dbReference type="InterPro" id="IPR020084">
    <property type="entry name" value="NUDIX_hydrolase_CS"/>
</dbReference>
<organism evidence="4 5">
    <name type="scientific">Kroppenstedtia pulmonis</name>
    <dbReference type="NCBI Taxonomy" id="1380685"/>
    <lineage>
        <taxon>Bacteria</taxon>
        <taxon>Bacillati</taxon>
        <taxon>Bacillota</taxon>
        <taxon>Bacilli</taxon>
        <taxon>Bacillales</taxon>
        <taxon>Thermoactinomycetaceae</taxon>
        <taxon>Kroppenstedtia</taxon>
    </lineage>
</organism>
<evidence type="ECO:0000256" key="2">
    <source>
        <dbReference type="ARBA" id="ARBA00022801"/>
    </source>
</evidence>
<keyword evidence="5" id="KW-1185">Reference proteome</keyword>
<name>A0A7D3XQL8_9BACL</name>
<dbReference type="InterPro" id="IPR015797">
    <property type="entry name" value="NUDIX_hydrolase-like_dom_sf"/>
</dbReference>
<dbReference type="GO" id="GO:0016787">
    <property type="term" value="F:hydrolase activity"/>
    <property type="evidence" value="ECO:0007669"/>
    <property type="project" value="UniProtKB-KW"/>
</dbReference>
<dbReference type="PROSITE" id="PS00893">
    <property type="entry name" value="NUDIX_BOX"/>
    <property type="match status" value="1"/>
</dbReference>
<dbReference type="PROSITE" id="PS51462">
    <property type="entry name" value="NUDIX"/>
    <property type="match status" value="1"/>
</dbReference>
<dbReference type="AlphaFoldDB" id="A0A7D3XQL8"/>
<dbReference type="SUPFAM" id="SSF55811">
    <property type="entry name" value="Nudix"/>
    <property type="match status" value="1"/>
</dbReference>